<comment type="catalytic activity">
    <reaction evidence="9">
        <text>adenosine + phosphate = alpha-D-ribose 1-phosphate + adenine</text>
        <dbReference type="Rhea" id="RHEA:27642"/>
        <dbReference type="ChEBI" id="CHEBI:16335"/>
        <dbReference type="ChEBI" id="CHEBI:16708"/>
        <dbReference type="ChEBI" id="CHEBI:43474"/>
        <dbReference type="ChEBI" id="CHEBI:57720"/>
        <dbReference type="EC" id="2.4.2.1"/>
    </reaction>
    <physiologicalReaction direction="left-to-right" evidence="9">
        <dbReference type="Rhea" id="RHEA:27643"/>
    </physiologicalReaction>
</comment>
<dbReference type="PANTHER" id="PTHR30616:SF2">
    <property type="entry name" value="PURINE NUCLEOSIDE PHOSPHORYLASE LACC1"/>
    <property type="match status" value="1"/>
</dbReference>
<organism evidence="12 13">
    <name type="scientific">Natranaerovirga hydrolytica</name>
    <dbReference type="NCBI Taxonomy" id="680378"/>
    <lineage>
        <taxon>Bacteria</taxon>
        <taxon>Bacillati</taxon>
        <taxon>Bacillota</taxon>
        <taxon>Clostridia</taxon>
        <taxon>Lachnospirales</taxon>
        <taxon>Natranaerovirgaceae</taxon>
        <taxon>Natranaerovirga</taxon>
    </lineage>
</organism>
<name>A0A4R1MYJ4_9FIRM</name>
<comment type="catalytic activity">
    <reaction evidence="8">
        <text>adenosine + H2O + H(+) = inosine + NH4(+)</text>
        <dbReference type="Rhea" id="RHEA:24408"/>
        <dbReference type="ChEBI" id="CHEBI:15377"/>
        <dbReference type="ChEBI" id="CHEBI:15378"/>
        <dbReference type="ChEBI" id="CHEBI:16335"/>
        <dbReference type="ChEBI" id="CHEBI:17596"/>
        <dbReference type="ChEBI" id="CHEBI:28938"/>
        <dbReference type="EC" id="3.5.4.4"/>
    </reaction>
    <physiologicalReaction direction="left-to-right" evidence="8">
        <dbReference type="Rhea" id="RHEA:24409"/>
    </physiologicalReaction>
</comment>
<dbReference type="Pfam" id="PF02578">
    <property type="entry name" value="Cu-oxidase_4"/>
    <property type="match status" value="1"/>
</dbReference>
<dbReference type="PANTHER" id="PTHR30616">
    <property type="entry name" value="UNCHARACTERIZED PROTEIN YFIH"/>
    <property type="match status" value="1"/>
</dbReference>
<reference evidence="12 13" key="1">
    <citation type="submission" date="2019-03" db="EMBL/GenBank/DDBJ databases">
        <title>Genomic Encyclopedia of Type Strains, Phase IV (KMG-IV): sequencing the most valuable type-strain genomes for metagenomic binning, comparative biology and taxonomic classification.</title>
        <authorList>
            <person name="Goeker M."/>
        </authorList>
    </citation>
    <scope>NUCLEOTIDE SEQUENCE [LARGE SCALE GENOMIC DNA]</scope>
    <source>
        <strain evidence="12 13">DSM 24176</strain>
    </source>
</reference>
<protein>
    <recommendedName>
        <fullName evidence="11">Purine nucleoside phosphorylase</fullName>
    </recommendedName>
</protein>
<comment type="caution">
    <text evidence="12">The sequence shown here is derived from an EMBL/GenBank/DDBJ whole genome shotgun (WGS) entry which is preliminary data.</text>
</comment>
<comment type="catalytic activity">
    <reaction evidence="10">
        <text>S-methyl-5'-thioadenosine + phosphate = 5-(methylsulfanyl)-alpha-D-ribose 1-phosphate + adenine</text>
        <dbReference type="Rhea" id="RHEA:11852"/>
        <dbReference type="ChEBI" id="CHEBI:16708"/>
        <dbReference type="ChEBI" id="CHEBI:17509"/>
        <dbReference type="ChEBI" id="CHEBI:43474"/>
        <dbReference type="ChEBI" id="CHEBI:58533"/>
        <dbReference type="EC" id="2.4.2.28"/>
    </reaction>
    <physiologicalReaction direction="left-to-right" evidence="10">
        <dbReference type="Rhea" id="RHEA:11853"/>
    </physiologicalReaction>
</comment>
<evidence type="ECO:0000256" key="7">
    <source>
        <dbReference type="ARBA" id="ARBA00022833"/>
    </source>
</evidence>
<keyword evidence="7" id="KW-0862">Zinc</keyword>
<dbReference type="InterPro" id="IPR003730">
    <property type="entry name" value="Cu_polyphenol_OxRdtase"/>
</dbReference>
<keyword evidence="6" id="KW-0378">Hydrolase</keyword>
<evidence type="ECO:0000256" key="2">
    <source>
        <dbReference type="ARBA" id="ARBA00003215"/>
    </source>
</evidence>
<evidence type="ECO:0000256" key="9">
    <source>
        <dbReference type="ARBA" id="ARBA00048968"/>
    </source>
</evidence>
<comment type="function">
    <text evidence="2">Purine nucleoside enzyme that catalyzes the phosphorolysis of adenosine and inosine nucleosides, yielding D-ribose 1-phosphate and the respective free bases, adenine and hypoxanthine. Also catalyzes the phosphorolysis of S-methyl-5'-thioadenosine into adenine and S-methyl-5-thio-alpha-D-ribose 1-phosphate. Also has adenosine deaminase activity.</text>
</comment>
<keyword evidence="5" id="KW-0479">Metal-binding</keyword>
<accession>A0A4R1MYJ4</accession>
<dbReference type="RefSeq" id="WP_132280608.1">
    <property type="nucleotide sequence ID" value="NZ_SMGQ01000011.1"/>
</dbReference>
<sequence>MNSKTLRINEKDNVMYITIPSFEATNCVKHCFTTRLGGVSDGYFSSLNLGYNRGDLDSNVVANYKIICDTLDISYDQLFFSDQVHKDNVYAVTKKDINHPNSKIKEVDALITNEKDIPLVTFYADCVPIYFLDPIKKVIGLAHAGWRGTVKKIPSKTIQKMIETYDCLPQDILIGIGPSIGKCCYEVSEDVATEFINVFSSAYSKKIIQSTINHKFKVDLWQANRYTLLEAGILEKNITVTDLCTQCHKDVFFSHRATNGKRGNMAAIMALNG</sequence>
<dbReference type="OrthoDB" id="4279at2"/>
<dbReference type="GO" id="GO:0016787">
    <property type="term" value="F:hydrolase activity"/>
    <property type="evidence" value="ECO:0007669"/>
    <property type="project" value="UniProtKB-KW"/>
</dbReference>
<comment type="catalytic activity">
    <reaction evidence="1">
        <text>inosine + phosphate = alpha-D-ribose 1-phosphate + hypoxanthine</text>
        <dbReference type="Rhea" id="RHEA:27646"/>
        <dbReference type="ChEBI" id="CHEBI:17368"/>
        <dbReference type="ChEBI" id="CHEBI:17596"/>
        <dbReference type="ChEBI" id="CHEBI:43474"/>
        <dbReference type="ChEBI" id="CHEBI:57720"/>
        <dbReference type="EC" id="2.4.2.1"/>
    </reaction>
    <physiologicalReaction direction="left-to-right" evidence="1">
        <dbReference type="Rhea" id="RHEA:27647"/>
    </physiologicalReaction>
</comment>
<dbReference type="NCBIfam" id="TIGR00726">
    <property type="entry name" value="peptidoglycan editing factor PgeF"/>
    <property type="match status" value="1"/>
</dbReference>
<evidence type="ECO:0000313" key="12">
    <source>
        <dbReference type="EMBL" id="TCK98296.1"/>
    </source>
</evidence>
<evidence type="ECO:0000256" key="6">
    <source>
        <dbReference type="ARBA" id="ARBA00022801"/>
    </source>
</evidence>
<dbReference type="GO" id="GO:0005507">
    <property type="term" value="F:copper ion binding"/>
    <property type="evidence" value="ECO:0007669"/>
    <property type="project" value="TreeGrafter"/>
</dbReference>
<evidence type="ECO:0000256" key="8">
    <source>
        <dbReference type="ARBA" id="ARBA00047989"/>
    </source>
</evidence>
<evidence type="ECO:0000256" key="5">
    <source>
        <dbReference type="ARBA" id="ARBA00022723"/>
    </source>
</evidence>
<dbReference type="GO" id="GO:0017061">
    <property type="term" value="F:S-methyl-5-thioadenosine phosphorylase activity"/>
    <property type="evidence" value="ECO:0007669"/>
    <property type="project" value="UniProtKB-EC"/>
</dbReference>
<dbReference type="Proteomes" id="UP000294545">
    <property type="component" value="Unassembled WGS sequence"/>
</dbReference>
<evidence type="ECO:0000256" key="1">
    <source>
        <dbReference type="ARBA" id="ARBA00000553"/>
    </source>
</evidence>
<proteinExistence type="inferred from homology"/>
<dbReference type="Gene3D" id="3.60.140.10">
    <property type="entry name" value="CNF1/YfiH-like putative cysteine hydrolases"/>
    <property type="match status" value="1"/>
</dbReference>
<keyword evidence="13" id="KW-1185">Reference proteome</keyword>
<dbReference type="SUPFAM" id="SSF64438">
    <property type="entry name" value="CNF1/YfiH-like putative cysteine hydrolases"/>
    <property type="match status" value="1"/>
</dbReference>
<evidence type="ECO:0000256" key="3">
    <source>
        <dbReference type="ARBA" id="ARBA00007353"/>
    </source>
</evidence>
<dbReference type="CDD" id="cd16833">
    <property type="entry name" value="YfiH"/>
    <property type="match status" value="1"/>
</dbReference>
<keyword evidence="4" id="KW-0808">Transferase</keyword>
<evidence type="ECO:0000313" key="13">
    <source>
        <dbReference type="Proteomes" id="UP000294545"/>
    </source>
</evidence>
<dbReference type="InterPro" id="IPR011324">
    <property type="entry name" value="Cytotoxic_necrot_fac-like_cat"/>
</dbReference>
<dbReference type="EMBL" id="SMGQ01000011">
    <property type="protein sequence ID" value="TCK98296.1"/>
    <property type="molecule type" value="Genomic_DNA"/>
</dbReference>
<dbReference type="AlphaFoldDB" id="A0A4R1MYJ4"/>
<comment type="similarity">
    <text evidence="3 11">Belongs to the purine nucleoside phosphorylase YfiH/LACC1 family.</text>
</comment>
<gene>
    <name evidence="12" type="ORF">EDC19_0716</name>
</gene>
<evidence type="ECO:0000256" key="4">
    <source>
        <dbReference type="ARBA" id="ARBA00022679"/>
    </source>
</evidence>
<evidence type="ECO:0000256" key="11">
    <source>
        <dbReference type="RuleBase" id="RU361274"/>
    </source>
</evidence>
<dbReference type="InterPro" id="IPR038371">
    <property type="entry name" value="Cu_polyphenol_OxRdtase_sf"/>
</dbReference>
<evidence type="ECO:0000256" key="10">
    <source>
        <dbReference type="ARBA" id="ARBA00049893"/>
    </source>
</evidence>